<keyword evidence="2" id="KW-0862">Zinc</keyword>
<dbReference type="InterPro" id="IPR000330">
    <property type="entry name" value="SNF2_N"/>
</dbReference>
<keyword evidence="7" id="KW-1185">Reference proteome</keyword>
<dbReference type="Gene3D" id="3.40.50.300">
    <property type="entry name" value="P-loop containing nucleotide triphosphate hydrolases"/>
    <property type="match status" value="1"/>
</dbReference>
<dbReference type="SMART" id="SM00487">
    <property type="entry name" value="DEXDc"/>
    <property type="match status" value="1"/>
</dbReference>
<evidence type="ECO:0000259" key="5">
    <source>
        <dbReference type="PROSITE" id="PS51194"/>
    </source>
</evidence>
<dbReference type="PANTHER" id="PTHR10799">
    <property type="entry name" value="SNF2/RAD54 HELICASE FAMILY"/>
    <property type="match status" value="1"/>
</dbReference>
<dbReference type="InterPro" id="IPR014001">
    <property type="entry name" value="Helicase_ATP-bd"/>
</dbReference>
<dbReference type="PROSITE" id="PS51194">
    <property type="entry name" value="HELICASE_CTER"/>
    <property type="match status" value="1"/>
</dbReference>
<evidence type="ECO:0000259" key="3">
    <source>
        <dbReference type="PROSITE" id="PS50966"/>
    </source>
</evidence>
<protein>
    <submittedName>
        <fullName evidence="6">SNF2 helicase associated domain-containing protein</fullName>
    </submittedName>
</protein>
<evidence type="ECO:0000259" key="4">
    <source>
        <dbReference type="PROSITE" id="PS51192"/>
    </source>
</evidence>
<dbReference type="AlphaFoldDB" id="A0A7G9GJ69"/>
<dbReference type="GO" id="GO:0016787">
    <property type="term" value="F:hydrolase activity"/>
    <property type="evidence" value="ECO:0007669"/>
    <property type="project" value="UniProtKB-KW"/>
</dbReference>
<dbReference type="Pfam" id="PF00271">
    <property type="entry name" value="Helicase_C"/>
    <property type="match status" value="1"/>
</dbReference>
<dbReference type="CDD" id="cd18012">
    <property type="entry name" value="DEXQc_arch_SWI2_SNF2"/>
    <property type="match status" value="1"/>
</dbReference>
<reference evidence="6 7" key="1">
    <citation type="submission" date="2020-08" db="EMBL/GenBank/DDBJ databases">
        <authorList>
            <person name="Liu C."/>
            <person name="Sun Q."/>
        </authorList>
    </citation>
    <scope>NUCLEOTIDE SEQUENCE [LARGE SCALE GENOMIC DNA]</scope>
    <source>
        <strain evidence="6 7">NSJ-61</strain>
    </source>
</reference>
<dbReference type="Pfam" id="PF00176">
    <property type="entry name" value="SNF2-rel_dom"/>
    <property type="match status" value="1"/>
</dbReference>
<sequence>MYIKESEIQRIFNDRNWAVAKAYQRKDVIEHLDIEENQMREWYEVSADVEVFTYNNHVELILSKTGDIISFSCECRYCEDEVACGHIGVVLLFLHDLKPTGYPYHYDASIKREDELKNWMLQRQLEQSKSFLNAYKRISDSEFQANLIANKIRLIAYLNHEYQSLHVTFKVGNDKFYVVKNILTFLEAVEHRSQVYYGKSLSFVHHPDAFDDTTKQMINFLMKYRQEHISELEYGYLDKRSITLDKRSLDDFYDFFSEEGACSIDCNFAYDEIETIPLHIQKDSIGYVITTSLDLDTLYEGKAYWYCFKDKCLSRFIKEIHDTCTYLLQQLHKDRQIVIAHQDMHEFCQYVYSQIEDYVELSGDPIDEFMDDEPDLSCYIDMEDNGDISVQIYAMKNGLKQSIFDQEGHAGLRIERAIMLIKNYADVIDYDAKTAYIANDSHQIMSFLKDGLAYLDSFCDVFVSDAIKQLNSPKPVNFKVGVRMENNLLQVDVKSVNIPQDEIYAVLKSYRKKKKYHRLKNGDLIYLEQESIQEIDDMMQDLHVSATDFANGSIQLPVYHSFEVDDLSNNIQHAQMKRSKNFEDTLHRLRHIKHDSFKLPDGYENILRDYQVFGYQWLKTMSAYGFGAILADDMGLGKTVQMIAVLEDEKLQNPDSISLIVTPASLIFNWQDEIHKFSNNLHCLCIHGSVAQRQNKILSMSEYDVIVTSYDYLRRDHEYYEKHVFNYIILDEAQYIKNHTTKNASVVKALKGNHRFAMTGTPIENSLAELWSIFDFLMPGYLYNYNFFRKFYEKEVVKFQNKEVIAKLKRMVEPFILRRLKKDVLKELPDKIERVQYLEFNEEEEKLYMANLVQINKELQAKLHVEVFDKFQILAMMTRLRQICCDPRLLYENIDTVSSKIEGCMELIQSAKATDKKVLVFSSFTSLLELLEKEFYKEDISYVKLTGETSKEKRRKYVQIFQDKQVDVFLISLKAGGTGLNLTSAEVVIHVDPWWNMSAQNQATDRAYRIGQTENVQVYKMIMKNSIEEKILKLQEMKKDLSDTFTQGSEGSITSMNQEEILSLFQ</sequence>
<gene>
    <name evidence="6" type="ORF">H9Q80_11210</name>
</gene>
<dbReference type="InterPro" id="IPR049730">
    <property type="entry name" value="SNF2/RAD54-like_C"/>
</dbReference>
<accession>A0A7G9GJ69</accession>
<dbReference type="InterPro" id="IPR027417">
    <property type="entry name" value="P-loop_NTPase"/>
</dbReference>
<dbReference type="Gene3D" id="3.40.50.10810">
    <property type="entry name" value="Tandem AAA-ATPase domain"/>
    <property type="match status" value="1"/>
</dbReference>
<keyword evidence="2" id="KW-0863">Zinc-finger</keyword>
<dbReference type="EMBL" id="CP060636">
    <property type="protein sequence ID" value="QNM10851.1"/>
    <property type="molecule type" value="Genomic_DNA"/>
</dbReference>
<dbReference type="InterPro" id="IPR038718">
    <property type="entry name" value="SNF2-like_sf"/>
</dbReference>
<dbReference type="RefSeq" id="WP_117454195.1">
    <property type="nucleotide sequence ID" value="NZ_CP060636.1"/>
</dbReference>
<dbReference type="GO" id="GO:0005524">
    <property type="term" value="F:ATP binding"/>
    <property type="evidence" value="ECO:0007669"/>
    <property type="project" value="InterPro"/>
</dbReference>
<feature type="domain" description="SWIM-type" evidence="3">
    <location>
        <begin position="58"/>
        <end position="95"/>
    </location>
</feature>
<dbReference type="Proteomes" id="UP000515856">
    <property type="component" value="Chromosome"/>
</dbReference>
<dbReference type="FunFam" id="3.40.50.10810:FF:000054">
    <property type="entry name" value="Helicase, Snf2 family"/>
    <property type="match status" value="1"/>
</dbReference>
<dbReference type="SUPFAM" id="SSF52540">
    <property type="entry name" value="P-loop containing nucleoside triphosphate hydrolases"/>
    <property type="match status" value="2"/>
</dbReference>
<keyword evidence="1" id="KW-0378">Hydrolase</keyword>
<dbReference type="PROSITE" id="PS51192">
    <property type="entry name" value="HELICASE_ATP_BIND_1"/>
    <property type="match status" value="1"/>
</dbReference>
<name>A0A7G9GJ69_9FIRM</name>
<organism evidence="6 7">
    <name type="scientific">[Eubacterium] hominis</name>
    <dbReference type="NCBI Taxonomy" id="2764325"/>
    <lineage>
        <taxon>Bacteria</taxon>
        <taxon>Bacillati</taxon>
        <taxon>Bacillota</taxon>
        <taxon>Erysipelotrichia</taxon>
        <taxon>Erysipelotrichales</taxon>
        <taxon>Erysipelotrichaceae</taxon>
        <taxon>Amedibacillus</taxon>
    </lineage>
</organism>
<proteinExistence type="predicted"/>
<dbReference type="CDD" id="cd18793">
    <property type="entry name" value="SF2_C_SNF"/>
    <property type="match status" value="1"/>
</dbReference>
<evidence type="ECO:0000313" key="7">
    <source>
        <dbReference type="Proteomes" id="UP000515856"/>
    </source>
</evidence>
<dbReference type="Pfam" id="PF08455">
    <property type="entry name" value="SNF2_assoc"/>
    <property type="match status" value="1"/>
</dbReference>
<dbReference type="GO" id="GO:0008270">
    <property type="term" value="F:zinc ion binding"/>
    <property type="evidence" value="ECO:0007669"/>
    <property type="project" value="UniProtKB-KW"/>
</dbReference>
<keyword evidence="2" id="KW-0479">Metal-binding</keyword>
<evidence type="ECO:0000256" key="2">
    <source>
        <dbReference type="PROSITE-ProRule" id="PRU00325"/>
    </source>
</evidence>
<dbReference type="PROSITE" id="PS50966">
    <property type="entry name" value="ZF_SWIM"/>
    <property type="match status" value="1"/>
</dbReference>
<dbReference type="SMART" id="SM00490">
    <property type="entry name" value="HELICc"/>
    <property type="match status" value="1"/>
</dbReference>
<dbReference type="KEGG" id="ehn:H9Q80_11210"/>
<dbReference type="InterPro" id="IPR013663">
    <property type="entry name" value="Helicase_SWF/SNF/SWI_bac"/>
</dbReference>
<evidence type="ECO:0000256" key="1">
    <source>
        <dbReference type="ARBA" id="ARBA00022801"/>
    </source>
</evidence>
<feature type="domain" description="Helicase ATP-binding" evidence="4">
    <location>
        <begin position="619"/>
        <end position="780"/>
    </location>
</feature>
<feature type="domain" description="Helicase C-terminal" evidence="5">
    <location>
        <begin position="906"/>
        <end position="1057"/>
    </location>
</feature>
<dbReference type="InterPro" id="IPR001650">
    <property type="entry name" value="Helicase_C-like"/>
</dbReference>
<dbReference type="InterPro" id="IPR007527">
    <property type="entry name" value="Znf_SWIM"/>
</dbReference>
<evidence type="ECO:0000313" key="6">
    <source>
        <dbReference type="EMBL" id="QNM10851.1"/>
    </source>
</evidence>